<organism evidence="2 3">
    <name type="scientific">Fusarium duplospermum</name>
    <dbReference type="NCBI Taxonomy" id="1325734"/>
    <lineage>
        <taxon>Eukaryota</taxon>
        <taxon>Fungi</taxon>
        <taxon>Dikarya</taxon>
        <taxon>Ascomycota</taxon>
        <taxon>Pezizomycotina</taxon>
        <taxon>Sordariomycetes</taxon>
        <taxon>Hypocreomycetidae</taxon>
        <taxon>Hypocreales</taxon>
        <taxon>Nectriaceae</taxon>
        <taxon>Fusarium</taxon>
        <taxon>Fusarium solani species complex</taxon>
    </lineage>
</organism>
<dbReference type="AlphaFoldDB" id="A0A428QAP8"/>
<dbReference type="OrthoDB" id="2013972at2759"/>
<proteinExistence type="inferred from homology"/>
<evidence type="ECO:0000313" key="2">
    <source>
        <dbReference type="EMBL" id="RSL62362.1"/>
    </source>
</evidence>
<dbReference type="PANTHER" id="PTHR43591">
    <property type="entry name" value="METHYLTRANSFERASE"/>
    <property type="match status" value="1"/>
</dbReference>
<reference evidence="2 3" key="1">
    <citation type="submission" date="2017-06" db="EMBL/GenBank/DDBJ databases">
        <title>Comparative genomic analysis of Ambrosia Fusariam Clade fungi.</title>
        <authorList>
            <person name="Stajich J.E."/>
            <person name="Carrillo J."/>
            <person name="Kijimoto T."/>
            <person name="Eskalen A."/>
            <person name="O'Donnell K."/>
            <person name="Kasson M."/>
        </authorList>
    </citation>
    <scope>NUCLEOTIDE SEQUENCE [LARGE SCALE GENOMIC DNA]</scope>
    <source>
        <strain evidence="2 3">NRRL62584</strain>
    </source>
</reference>
<dbReference type="EMBL" id="NKCI01000045">
    <property type="protein sequence ID" value="RSL62362.1"/>
    <property type="molecule type" value="Genomic_DNA"/>
</dbReference>
<accession>A0A428QAP8</accession>
<dbReference type="SUPFAM" id="SSF53335">
    <property type="entry name" value="S-adenosyl-L-methionine-dependent methyltransferases"/>
    <property type="match status" value="1"/>
</dbReference>
<gene>
    <name evidence="2" type="ORF">CEP54_005765</name>
</gene>
<dbReference type="CDD" id="cd02440">
    <property type="entry name" value="AdoMet_MTases"/>
    <property type="match status" value="1"/>
</dbReference>
<comment type="similarity">
    <text evidence="1">Belongs to the methyltransferase superfamily. LaeA methyltransferase family.</text>
</comment>
<evidence type="ECO:0000256" key="1">
    <source>
        <dbReference type="ARBA" id="ARBA00038158"/>
    </source>
</evidence>
<dbReference type="STRING" id="1325734.A0A428QAP8"/>
<protein>
    <recommendedName>
        <fullName evidence="4">Methyltransferase</fullName>
    </recommendedName>
</protein>
<name>A0A428QAP8_9HYPO</name>
<dbReference type="PANTHER" id="PTHR43591:SF10">
    <property type="entry name" value="ABC TRANSMEMBRANE TYPE-1 DOMAIN-CONTAINING PROTEIN-RELATED"/>
    <property type="match status" value="1"/>
</dbReference>
<evidence type="ECO:0000313" key="3">
    <source>
        <dbReference type="Proteomes" id="UP000288168"/>
    </source>
</evidence>
<dbReference type="Gene3D" id="3.40.50.150">
    <property type="entry name" value="Vaccinia Virus protein VP39"/>
    <property type="match status" value="1"/>
</dbReference>
<evidence type="ECO:0008006" key="4">
    <source>
        <dbReference type="Google" id="ProtNLM"/>
    </source>
</evidence>
<dbReference type="InterPro" id="IPR029063">
    <property type="entry name" value="SAM-dependent_MTases_sf"/>
</dbReference>
<comment type="caution">
    <text evidence="2">The sequence shown here is derived from an EMBL/GenBank/DDBJ whole genome shotgun (WGS) entry which is preliminary data.</text>
</comment>
<dbReference type="Pfam" id="PF13489">
    <property type="entry name" value="Methyltransf_23"/>
    <property type="match status" value="1"/>
</dbReference>
<dbReference type="Proteomes" id="UP000288168">
    <property type="component" value="Unassembled WGS sequence"/>
</dbReference>
<dbReference type="GO" id="GO:0008168">
    <property type="term" value="F:methyltransferase activity"/>
    <property type="evidence" value="ECO:0007669"/>
    <property type="project" value="TreeGrafter"/>
</dbReference>
<sequence>MIPAIIKCTESQILSIPLPPESLSFSLKVFDTMEDDDTRSFSLVSTVGIESAHTLTDQDTDEFELVYDEERSECSRWDLSSSCSTSLPPSIHGYEYACGRRYHSYMSGRYPLPNDSGEQLREETEHALFLHLLSGKLFLSDIGESPRKIIDIGTGTGTWAIDVADLYPNASVVGTDLSPIQPESMPLNAQMFVEDCEDPEWTHGNNFDLVHLRGVAGFLFDIDAVVDNAHEHLRYGGWIEFQEFDYSVLCDDNTMKQDDPVRIFFDTCAEGIRAYGCVGFGKHDIKQSLKRVGFRRIQMVTKRVPLSSWPGDKKSKTMGTLMQANISECLDAFAAKPLVAMGMTPEQRHEMVSRARESLLNSSICRYVNCHFYMGQKVQRTAPMLQSEHSPQAHCDH</sequence>
<keyword evidence="3" id="KW-1185">Reference proteome</keyword>